<dbReference type="PANTHER" id="PTHR43771:SF2">
    <property type="entry name" value="PHOSPHOMANNOMUTASE_PHOSPHOGLUCOMUTASE"/>
    <property type="match status" value="1"/>
</dbReference>
<dbReference type="CDD" id="cd03089">
    <property type="entry name" value="PMM_PGM"/>
    <property type="match status" value="1"/>
</dbReference>
<dbReference type="Pfam" id="PF02879">
    <property type="entry name" value="PGM_PMM_II"/>
    <property type="match status" value="1"/>
</dbReference>
<dbReference type="GO" id="GO:0016868">
    <property type="term" value="F:intramolecular phosphotransferase activity"/>
    <property type="evidence" value="ECO:0007669"/>
    <property type="project" value="InterPro"/>
</dbReference>
<dbReference type="Pfam" id="PF00408">
    <property type="entry name" value="PGM_PMM_IV"/>
    <property type="match status" value="1"/>
</dbReference>
<dbReference type="Proteomes" id="UP000034081">
    <property type="component" value="Unassembled WGS sequence"/>
</dbReference>
<dbReference type="InterPro" id="IPR036900">
    <property type="entry name" value="A-D-PHexomutase_C_sf"/>
</dbReference>
<dbReference type="SUPFAM" id="SSF53738">
    <property type="entry name" value="Phosphoglucomutase, first 3 domains"/>
    <property type="match status" value="3"/>
</dbReference>
<evidence type="ECO:0000259" key="9">
    <source>
        <dbReference type="Pfam" id="PF02879"/>
    </source>
</evidence>
<dbReference type="PRINTS" id="PR00509">
    <property type="entry name" value="PGMPMM"/>
</dbReference>
<dbReference type="GO" id="GO:0046872">
    <property type="term" value="F:metal ion binding"/>
    <property type="evidence" value="ECO:0007669"/>
    <property type="project" value="UniProtKB-KW"/>
</dbReference>
<feature type="domain" description="Alpha-D-phosphohexomutase C-terminal" evidence="7">
    <location>
        <begin position="392"/>
        <end position="460"/>
    </location>
</feature>
<dbReference type="AlphaFoldDB" id="A0A0G0P7J9"/>
<evidence type="ECO:0000256" key="2">
    <source>
        <dbReference type="ARBA" id="ARBA00010231"/>
    </source>
</evidence>
<evidence type="ECO:0000313" key="12">
    <source>
        <dbReference type="Proteomes" id="UP000034081"/>
    </source>
</evidence>
<evidence type="ECO:0000256" key="6">
    <source>
        <dbReference type="ARBA" id="ARBA00023235"/>
    </source>
</evidence>
<dbReference type="InterPro" id="IPR005845">
    <property type="entry name" value="A-D-PHexomutase_a/b/a-II"/>
</dbReference>
<evidence type="ECO:0000256" key="4">
    <source>
        <dbReference type="ARBA" id="ARBA00022723"/>
    </source>
</evidence>
<keyword evidence="3" id="KW-0597">Phosphoprotein</keyword>
<dbReference type="InterPro" id="IPR016055">
    <property type="entry name" value="A-D-PHexomutase_a/b/a-I/II/III"/>
</dbReference>
<dbReference type="Gene3D" id="3.30.310.50">
    <property type="entry name" value="Alpha-D-phosphohexomutase, C-terminal domain"/>
    <property type="match status" value="1"/>
</dbReference>
<dbReference type="Pfam" id="PF02878">
    <property type="entry name" value="PGM_PMM_I"/>
    <property type="match status" value="1"/>
</dbReference>
<keyword evidence="5" id="KW-0460">Magnesium</keyword>
<proteinExistence type="inferred from homology"/>
<evidence type="ECO:0000256" key="5">
    <source>
        <dbReference type="ARBA" id="ARBA00022842"/>
    </source>
</evidence>
<evidence type="ECO:0000259" key="7">
    <source>
        <dbReference type="Pfam" id="PF00408"/>
    </source>
</evidence>
<dbReference type="Gene3D" id="3.40.120.10">
    <property type="entry name" value="Alpha-D-Glucose-1,6-Bisphosphate, subunit A, domain 3"/>
    <property type="match status" value="3"/>
</dbReference>
<feature type="domain" description="Alpha-D-phosphohexomutase alpha/beta/alpha" evidence="8">
    <location>
        <begin position="34"/>
        <end position="159"/>
    </location>
</feature>
<dbReference type="InterPro" id="IPR005843">
    <property type="entry name" value="A-D-PHexomutase_C"/>
</dbReference>
<sequence>MQVNPSIFREYDIRGIAGEKFEEKALQEYEKWYGKFPGITITPEVAVVLGKAYGTRIRKRGGKKIIIGHEERQYGKELKNQFIEGVLSTGCDVYDAGVSLTPVIYFSTAYYKLDGGVNVTGSHNVYFFNGFKMMAKDVYPIFAEEIQEMKRIIESEDYYKDSGGNLSEKNTIEDYITYLLQHNKLKRKLKVVLDCGNGSAGIFAPEIIRKLGCEVIEMYSEVNASFPNHLPDPEDIYMMRELSERVVKEKADLGIGLDADGDRFGCVDENGEFIYADRMLLLIARDILSRNKDKKILYDIKCTRYLDNLIPKYGGVPLMHVTGHAPIKATLRKDSDVIFAGEISGHFYWVEDYFRIDDGIYSAAKVLSLFSSINDSVSKIMQQIPKTSMTPEIKLPCVDEKKKEIVEAIKNKFMKDHSVITIDGARIQFSDTSWALIRPSNTSPYLSFRAEADIDEELVKIKNVMQDEFDKYPDIGDKLDRKNVTSHTGKLGWV</sequence>
<dbReference type="Pfam" id="PF02880">
    <property type="entry name" value="PGM_PMM_III"/>
    <property type="match status" value="1"/>
</dbReference>
<organism evidence="11 12">
    <name type="scientific">Candidatus Woesebacteria bacterium GW2011_GWB1_38_8</name>
    <dbReference type="NCBI Taxonomy" id="1618570"/>
    <lineage>
        <taxon>Bacteria</taxon>
        <taxon>Candidatus Woeseibacteriota</taxon>
    </lineage>
</organism>
<protein>
    <submittedName>
        <fullName evidence="11">Phosphoglucomutase/phosphomannomutase alpha/beta/alpha domain III</fullName>
    </submittedName>
</protein>
<accession>A0A0G0P7J9</accession>
<dbReference type="EMBL" id="LBVL01000008">
    <property type="protein sequence ID" value="KKQ85281.1"/>
    <property type="molecule type" value="Genomic_DNA"/>
</dbReference>
<evidence type="ECO:0000313" key="11">
    <source>
        <dbReference type="EMBL" id="KKQ85281.1"/>
    </source>
</evidence>
<dbReference type="GO" id="GO:0005975">
    <property type="term" value="P:carbohydrate metabolic process"/>
    <property type="evidence" value="ECO:0007669"/>
    <property type="project" value="InterPro"/>
</dbReference>
<dbReference type="SUPFAM" id="SSF55957">
    <property type="entry name" value="Phosphoglucomutase, C-terminal domain"/>
    <property type="match status" value="1"/>
</dbReference>
<dbReference type="InterPro" id="IPR005844">
    <property type="entry name" value="A-D-PHexomutase_a/b/a-I"/>
</dbReference>
<comment type="cofactor">
    <cofactor evidence="1">
        <name>Mg(2+)</name>
        <dbReference type="ChEBI" id="CHEBI:18420"/>
    </cofactor>
</comment>
<name>A0A0G0P7J9_9BACT</name>
<evidence type="ECO:0000256" key="3">
    <source>
        <dbReference type="ARBA" id="ARBA00022553"/>
    </source>
</evidence>
<comment type="similarity">
    <text evidence="2">Belongs to the phosphohexose mutase family.</text>
</comment>
<evidence type="ECO:0000259" key="8">
    <source>
        <dbReference type="Pfam" id="PF02878"/>
    </source>
</evidence>
<keyword evidence="4" id="KW-0479">Metal-binding</keyword>
<dbReference type="STRING" id="1618570.UT08_C0008G0037"/>
<gene>
    <name evidence="11" type="ORF">UT08_C0008G0037</name>
</gene>
<evidence type="ECO:0000256" key="1">
    <source>
        <dbReference type="ARBA" id="ARBA00001946"/>
    </source>
</evidence>
<feature type="domain" description="Alpha-D-phosphohexomutase alpha/beta/alpha" evidence="9">
    <location>
        <begin position="175"/>
        <end position="271"/>
    </location>
</feature>
<dbReference type="InterPro" id="IPR005846">
    <property type="entry name" value="A-D-PHexomutase_a/b/a-III"/>
</dbReference>
<feature type="domain" description="Alpha-D-phosphohexomutase alpha/beta/alpha" evidence="10">
    <location>
        <begin position="277"/>
        <end position="386"/>
    </location>
</feature>
<dbReference type="PANTHER" id="PTHR43771">
    <property type="entry name" value="PHOSPHOMANNOMUTASE"/>
    <property type="match status" value="1"/>
</dbReference>
<dbReference type="InterPro" id="IPR005841">
    <property type="entry name" value="Alpha-D-phosphohexomutase_SF"/>
</dbReference>
<evidence type="ECO:0000259" key="10">
    <source>
        <dbReference type="Pfam" id="PF02880"/>
    </source>
</evidence>
<comment type="caution">
    <text evidence="11">The sequence shown here is derived from an EMBL/GenBank/DDBJ whole genome shotgun (WGS) entry which is preliminary data.</text>
</comment>
<keyword evidence="6" id="KW-0413">Isomerase</keyword>
<reference evidence="11 12" key="1">
    <citation type="journal article" date="2015" name="Nature">
        <title>rRNA introns, odd ribosomes, and small enigmatic genomes across a large radiation of phyla.</title>
        <authorList>
            <person name="Brown C.T."/>
            <person name="Hug L.A."/>
            <person name="Thomas B.C."/>
            <person name="Sharon I."/>
            <person name="Castelle C.J."/>
            <person name="Singh A."/>
            <person name="Wilkins M.J."/>
            <person name="Williams K.H."/>
            <person name="Banfield J.F."/>
        </authorList>
    </citation>
    <scope>NUCLEOTIDE SEQUENCE [LARGE SCALE GENOMIC DNA]</scope>
</reference>